<keyword evidence="8" id="KW-0812">Transmembrane</keyword>
<dbReference type="Proteomes" id="UP000229498">
    <property type="component" value="Unassembled WGS sequence"/>
</dbReference>
<keyword evidence="5 10" id="KW-0418">Kinase</keyword>
<dbReference type="Pfam" id="PF00512">
    <property type="entry name" value="HisKA"/>
    <property type="match status" value="1"/>
</dbReference>
<dbReference type="AlphaFoldDB" id="A0A2M9G4I4"/>
<dbReference type="SUPFAM" id="SSF55785">
    <property type="entry name" value="PYP-like sensor domain (PAS domain)"/>
    <property type="match status" value="3"/>
</dbReference>
<dbReference type="PROSITE" id="PS50109">
    <property type="entry name" value="HIS_KIN"/>
    <property type="match status" value="1"/>
</dbReference>
<dbReference type="InterPro" id="IPR036097">
    <property type="entry name" value="HisK_dim/P_sf"/>
</dbReference>
<keyword evidence="4" id="KW-0808">Transferase</keyword>
<dbReference type="InterPro" id="IPR035965">
    <property type="entry name" value="PAS-like_dom_sf"/>
</dbReference>
<evidence type="ECO:0000256" key="4">
    <source>
        <dbReference type="ARBA" id="ARBA00022679"/>
    </source>
</evidence>
<comment type="caution">
    <text evidence="10">The sequence shown here is derived from an EMBL/GenBank/DDBJ whole genome shotgun (WGS) entry which is preliminary data.</text>
</comment>
<dbReference type="PRINTS" id="PR00344">
    <property type="entry name" value="BCTRLSENSOR"/>
</dbReference>
<keyword evidence="8" id="KW-0472">Membrane</keyword>
<dbReference type="InterPro" id="IPR005467">
    <property type="entry name" value="His_kinase_dom"/>
</dbReference>
<comment type="catalytic activity">
    <reaction evidence="1">
        <text>ATP + protein L-histidine = ADP + protein N-phospho-L-histidine.</text>
        <dbReference type="EC" id="2.7.13.3"/>
    </reaction>
</comment>
<dbReference type="Pfam" id="PF12860">
    <property type="entry name" value="PAS_7"/>
    <property type="match status" value="2"/>
</dbReference>
<evidence type="ECO:0000256" key="3">
    <source>
        <dbReference type="ARBA" id="ARBA00022553"/>
    </source>
</evidence>
<dbReference type="Pfam" id="PF02518">
    <property type="entry name" value="HATPase_c"/>
    <property type="match status" value="1"/>
</dbReference>
<dbReference type="SUPFAM" id="SSF47384">
    <property type="entry name" value="Homodimeric domain of signal transducing histidine kinase"/>
    <property type="match status" value="1"/>
</dbReference>
<keyword evidence="6" id="KW-0902">Two-component regulatory system</keyword>
<dbReference type="PANTHER" id="PTHR43711:SF26">
    <property type="entry name" value="SENSOR HISTIDINE KINASE RCSC"/>
    <property type="match status" value="1"/>
</dbReference>
<dbReference type="SUPFAM" id="SSF55874">
    <property type="entry name" value="ATPase domain of HSP90 chaperone/DNA topoisomerase II/histidine kinase"/>
    <property type="match status" value="1"/>
</dbReference>
<dbReference type="InterPro" id="IPR003661">
    <property type="entry name" value="HisK_dim/P_dom"/>
</dbReference>
<accession>A0A2M9G4I4</accession>
<dbReference type="Gene3D" id="1.10.287.130">
    <property type="match status" value="1"/>
</dbReference>
<sequence>MDESMTPTPNRRRASWPAGALTVPTILALAAWPARAQDGFAGGGAATGWMIAAAVAAAAFLALLALHLGQRRRAAAERAGFAERLETLESESGERAVQAGRQEAELALLRDKIAALGRERDGYRALLNAAPVAAWRRDSHGAIVWRNRMLESILGPDATDDEIASASDLDQPIRLVQEARDRGETAEEERRFVVEGQRRIFRVFETPELPDGGSAGYAVDMSLLDEVRREMRRQIEANTEMLEHITTGVAIYDADKRLIHANSAFRSLWGLDESFLAAGPSIGEVLDRVKELRKLPEQTEYRQFRKSREALFNSLINPVEELYQRPDERMMRVTIVRHGLGGLMFLFDDATDRIVLERNLNTYIAVQRATLDNLYEAVAVFGPDGRLSLCNAGYRIMWNLPREFTDSEPHARELVDHMLEGFGHPPELAARRDAWIASATEIRSGERRIELPNGQIIDAASTALPDARTLFTYLDVTDSYRIERALRERNEALVAADMIKSEFLENMSYELRTPLNTILGFAEILQNDYFGTLNERQREYASGILEASEQFLSMINDMLDLASIQAGHLQVDRDVFVVSDIIEQVQEKYGERAERRQLALSSELPDDLPRLDGDPRRIQQILNNLMSNAVKFTPPGGAITIGAARTDDGADIWVEDTGIGIPEEERERVFETFRTSERHTRRGAGLGLALVRNLMELHGGSVELTSEVGVGTRVVCHFRDQMPEDTETIRISGAPVEPLRS</sequence>
<dbReference type="CDD" id="cd00075">
    <property type="entry name" value="HATPase"/>
    <property type="match status" value="1"/>
</dbReference>
<evidence type="ECO:0000256" key="5">
    <source>
        <dbReference type="ARBA" id="ARBA00022777"/>
    </source>
</evidence>
<protein>
    <recommendedName>
        <fullName evidence="2">histidine kinase</fullName>
        <ecNumber evidence="2">2.7.13.3</ecNumber>
    </recommendedName>
</protein>
<dbReference type="CDD" id="cd00082">
    <property type="entry name" value="HisKA"/>
    <property type="match status" value="1"/>
</dbReference>
<feature type="coiled-coil region" evidence="7">
    <location>
        <begin position="71"/>
        <end position="119"/>
    </location>
</feature>
<name>A0A2M9G4I4_9PROT</name>
<evidence type="ECO:0000256" key="7">
    <source>
        <dbReference type="SAM" id="Coils"/>
    </source>
</evidence>
<dbReference type="Gene3D" id="3.30.450.20">
    <property type="entry name" value="PAS domain"/>
    <property type="match status" value="2"/>
</dbReference>
<dbReference type="InterPro" id="IPR050736">
    <property type="entry name" value="Sensor_HK_Regulatory"/>
</dbReference>
<evidence type="ECO:0000259" key="9">
    <source>
        <dbReference type="PROSITE" id="PS50109"/>
    </source>
</evidence>
<reference evidence="10 11" key="1">
    <citation type="submission" date="2017-11" db="EMBL/GenBank/DDBJ databases">
        <title>Draft genome sequence of Rhizobiales bacterium SY3-13.</title>
        <authorList>
            <person name="Sun C."/>
        </authorList>
    </citation>
    <scope>NUCLEOTIDE SEQUENCE [LARGE SCALE GENOMIC DNA]</scope>
    <source>
        <strain evidence="10 11">SY3-13</strain>
    </source>
</reference>
<dbReference type="EC" id="2.7.13.3" evidence="2"/>
<keyword evidence="7" id="KW-0175">Coiled coil</keyword>
<evidence type="ECO:0000256" key="6">
    <source>
        <dbReference type="ARBA" id="ARBA00023012"/>
    </source>
</evidence>
<feature type="domain" description="Histidine kinase" evidence="9">
    <location>
        <begin position="506"/>
        <end position="722"/>
    </location>
</feature>
<evidence type="ECO:0000256" key="1">
    <source>
        <dbReference type="ARBA" id="ARBA00000085"/>
    </source>
</evidence>
<dbReference type="InterPro" id="IPR003594">
    <property type="entry name" value="HATPase_dom"/>
</dbReference>
<feature type="transmembrane region" description="Helical" evidence="8">
    <location>
        <begin position="46"/>
        <end position="68"/>
    </location>
</feature>
<dbReference type="Pfam" id="PF13188">
    <property type="entry name" value="PAS_8"/>
    <property type="match status" value="1"/>
</dbReference>
<keyword evidence="11" id="KW-1185">Reference proteome</keyword>
<dbReference type="SMART" id="SM00091">
    <property type="entry name" value="PAS"/>
    <property type="match status" value="3"/>
</dbReference>
<dbReference type="FunFam" id="3.30.565.10:FF:000006">
    <property type="entry name" value="Sensor histidine kinase WalK"/>
    <property type="match status" value="1"/>
</dbReference>
<dbReference type="SMART" id="SM00387">
    <property type="entry name" value="HATPase_c"/>
    <property type="match status" value="1"/>
</dbReference>
<evidence type="ECO:0000313" key="11">
    <source>
        <dbReference type="Proteomes" id="UP000229498"/>
    </source>
</evidence>
<keyword evidence="8" id="KW-1133">Transmembrane helix</keyword>
<dbReference type="Gene3D" id="3.30.565.10">
    <property type="entry name" value="Histidine kinase-like ATPase, C-terminal domain"/>
    <property type="match status" value="1"/>
</dbReference>
<dbReference type="GO" id="GO:0000155">
    <property type="term" value="F:phosphorelay sensor kinase activity"/>
    <property type="evidence" value="ECO:0007669"/>
    <property type="project" value="InterPro"/>
</dbReference>
<dbReference type="InterPro" id="IPR036890">
    <property type="entry name" value="HATPase_C_sf"/>
</dbReference>
<keyword evidence="3" id="KW-0597">Phosphoprotein</keyword>
<dbReference type="PANTHER" id="PTHR43711">
    <property type="entry name" value="TWO-COMPONENT HISTIDINE KINASE"/>
    <property type="match status" value="1"/>
</dbReference>
<dbReference type="SMART" id="SM00388">
    <property type="entry name" value="HisKA"/>
    <property type="match status" value="1"/>
</dbReference>
<dbReference type="EMBL" id="PHIG01000025">
    <property type="protein sequence ID" value="PJK30623.1"/>
    <property type="molecule type" value="Genomic_DNA"/>
</dbReference>
<gene>
    <name evidence="10" type="ORF">CVT23_06680</name>
</gene>
<evidence type="ECO:0000256" key="8">
    <source>
        <dbReference type="SAM" id="Phobius"/>
    </source>
</evidence>
<evidence type="ECO:0000256" key="2">
    <source>
        <dbReference type="ARBA" id="ARBA00012438"/>
    </source>
</evidence>
<proteinExistence type="predicted"/>
<dbReference type="InterPro" id="IPR000014">
    <property type="entry name" value="PAS"/>
</dbReference>
<organism evidence="10 11">
    <name type="scientific">Minwuia thermotolerans</name>
    <dbReference type="NCBI Taxonomy" id="2056226"/>
    <lineage>
        <taxon>Bacteria</taxon>
        <taxon>Pseudomonadati</taxon>
        <taxon>Pseudomonadota</taxon>
        <taxon>Alphaproteobacteria</taxon>
        <taxon>Minwuiales</taxon>
        <taxon>Minwuiaceae</taxon>
        <taxon>Minwuia</taxon>
    </lineage>
</organism>
<evidence type="ECO:0000313" key="10">
    <source>
        <dbReference type="EMBL" id="PJK30623.1"/>
    </source>
</evidence>
<dbReference type="InterPro" id="IPR004358">
    <property type="entry name" value="Sig_transdc_His_kin-like_C"/>
</dbReference>